<accession>A0A7G6WVT0</accession>
<evidence type="ECO:0000313" key="3">
    <source>
        <dbReference type="Proteomes" id="UP000515563"/>
    </source>
</evidence>
<protein>
    <submittedName>
        <fullName evidence="2">Uncharacterized protein</fullName>
    </submittedName>
</protein>
<reference evidence="3" key="1">
    <citation type="submission" date="2019-09" db="EMBL/GenBank/DDBJ databases">
        <title>Antimicrobial potential of Antarctic Bacteria.</title>
        <authorList>
            <person name="Benaud N."/>
            <person name="Edwards R.J."/>
            <person name="Ferrari B.C."/>
        </authorList>
    </citation>
    <scope>NUCLEOTIDE SEQUENCE [LARGE SCALE GENOMIC DNA]</scope>
    <source>
        <strain evidence="3">SPB151</strain>
    </source>
</reference>
<dbReference type="KEGG" id="kqi:F1D05_09605"/>
<dbReference type="AlphaFoldDB" id="A0A7G6WVT0"/>
<name>A0A7G6WVT0_9ACTN</name>
<keyword evidence="3" id="KW-1185">Reference proteome</keyword>
<proteinExistence type="predicted"/>
<sequence length="65" mass="7439">MKKPVSQSTRTSELQAATALIATVRRVVLTISRPPRRPDRRPPRLPRRHIGSESRRPVGRTRFAL</sequence>
<dbReference type="Proteomes" id="UP000515563">
    <property type="component" value="Chromosome"/>
</dbReference>
<gene>
    <name evidence="2" type="ORF">F1D05_09605</name>
</gene>
<organism evidence="2 3">
    <name type="scientific">Kribbella qitaiheensis</name>
    <dbReference type="NCBI Taxonomy" id="1544730"/>
    <lineage>
        <taxon>Bacteria</taxon>
        <taxon>Bacillati</taxon>
        <taxon>Actinomycetota</taxon>
        <taxon>Actinomycetes</taxon>
        <taxon>Propionibacteriales</taxon>
        <taxon>Kribbellaceae</taxon>
        <taxon>Kribbella</taxon>
    </lineage>
</organism>
<reference evidence="2 3" key="2">
    <citation type="journal article" date="2020" name="Microbiol. Resour. Announc.">
        <title>Antarctic desert soil bacteria exhibit high novel natural product potential, evaluated through long-read genome sequencing and comparative genomics.</title>
        <authorList>
            <person name="Benaud N."/>
            <person name="Edwards R.J."/>
            <person name="Amos T.G."/>
            <person name="D'Agostino P.M."/>
            <person name="Gutierrez-Chavez C."/>
            <person name="Montgomery K."/>
            <person name="Nicetic I."/>
            <person name="Ferrari B.C."/>
        </authorList>
    </citation>
    <scope>NUCLEOTIDE SEQUENCE [LARGE SCALE GENOMIC DNA]</scope>
    <source>
        <strain evidence="2 3">SPB151</strain>
    </source>
</reference>
<evidence type="ECO:0000313" key="2">
    <source>
        <dbReference type="EMBL" id="QNE18095.1"/>
    </source>
</evidence>
<feature type="region of interest" description="Disordered" evidence="1">
    <location>
        <begin position="31"/>
        <end position="65"/>
    </location>
</feature>
<evidence type="ECO:0000256" key="1">
    <source>
        <dbReference type="SAM" id="MobiDB-lite"/>
    </source>
</evidence>
<dbReference type="EMBL" id="CP043661">
    <property type="protein sequence ID" value="QNE18095.1"/>
    <property type="molecule type" value="Genomic_DNA"/>
</dbReference>